<dbReference type="RefSeq" id="XP_016587371.1">
    <property type="nucleotide sequence ID" value="XM_016736406.1"/>
</dbReference>
<protein>
    <submittedName>
        <fullName evidence="2">Uncharacterized protein</fullName>
    </submittedName>
</protein>
<evidence type="ECO:0000256" key="1">
    <source>
        <dbReference type="SAM" id="MobiDB-lite"/>
    </source>
</evidence>
<dbReference type="VEuPathDB" id="FungiDB:SPSK_09837"/>
<proteinExistence type="predicted"/>
<feature type="compositionally biased region" description="Basic residues" evidence="1">
    <location>
        <begin position="7"/>
        <end position="20"/>
    </location>
</feature>
<dbReference type="GeneID" id="27671683"/>
<feature type="region of interest" description="Disordered" evidence="1">
    <location>
        <begin position="1"/>
        <end position="26"/>
    </location>
</feature>
<reference evidence="2 3" key="2">
    <citation type="journal article" date="2015" name="Eukaryot. Cell">
        <title>Asexual propagation of a virulent clone complex in a human and feline outbreak of sporotrichosis.</title>
        <authorList>
            <person name="Teixeira Mde M."/>
            <person name="Rodrigues A.M."/>
            <person name="Tsui C.K."/>
            <person name="de Almeida L.G."/>
            <person name="Van Diepeningen A.D."/>
            <person name="van den Ende B.G."/>
            <person name="Fernandes G.F."/>
            <person name="Kano R."/>
            <person name="Hamelin R.C."/>
            <person name="Lopes-Bezerra L.M."/>
            <person name="Vasconcelos A.T."/>
            <person name="de Hoog S."/>
            <person name="de Camargo Z.P."/>
            <person name="Felipe M.S."/>
        </authorList>
    </citation>
    <scope>NUCLEOTIDE SEQUENCE [LARGE SCALE GENOMIC DNA]</scope>
    <source>
        <strain evidence="2 3">1099-18</strain>
    </source>
</reference>
<dbReference type="AlphaFoldDB" id="A0A0F2M786"/>
<evidence type="ECO:0000313" key="3">
    <source>
        <dbReference type="Proteomes" id="UP000033710"/>
    </source>
</evidence>
<accession>A0A0F2M786</accession>
<dbReference type="EMBL" id="AXCR01000007">
    <property type="protein sequence ID" value="KJR84695.1"/>
    <property type="molecule type" value="Genomic_DNA"/>
</dbReference>
<feature type="region of interest" description="Disordered" evidence="1">
    <location>
        <begin position="166"/>
        <end position="196"/>
    </location>
</feature>
<feature type="compositionally biased region" description="Low complexity" evidence="1">
    <location>
        <begin position="111"/>
        <end position="122"/>
    </location>
</feature>
<feature type="region of interest" description="Disordered" evidence="1">
    <location>
        <begin position="111"/>
        <end position="144"/>
    </location>
</feature>
<dbReference type="Proteomes" id="UP000033710">
    <property type="component" value="Unassembled WGS sequence"/>
</dbReference>
<organism evidence="2 3">
    <name type="scientific">Sporothrix schenckii 1099-18</name>
    <dbReference type="NCBI Taxonomy" id="1397361"/>
    <lineage>
        <taxon>Eukaryota</taxon>
        <taxon>Fungi</taxon>
        <taxon>Dikarya</taxon>
        <taxon>Ascomycota</taxon>
        <taxon>Pezizomycotina</taxon>
        <taxon>Sordariomycetes</taxon>
        <taxon>Sordariomycetidae</taxon>
        <taxon>Ophiostomatales</taxon>
        <taxon>Ophiostomataceae</taxon>
        <taxon>Sporothrix</taxon>
    </lineage>
</organism>
<sequence length="209" mass="22833">MGERNTRRSRKRGVQTRGKKAGQIGHIWPSTPVETALDSFPYSSSSWPAPTFPGNNISTWKEATTAASQEPLRKHAVADAAVTTTHVRGPAIHRTVGDVVRQVSQCWATGAAQTQQRGRGAQDCTTGKQTESGTLADNPKQNGNRRVTFHNWTVCKLRPIQSLYRSCEPSSRKRAETAASRGQTADTNHGQSILGQKQRVLMIGGRKCN</sequence>
<gene>
    <name evidence="2" type="ORF">SPSK_09837</name>
</gene>
<name>A0A0F2M786_SPOSC</name>
<evidence type="ECO:0000313" key="2">
    <source>
        <dbReference type="EMBL" id="KJR84695.1"/>
    </source>
</evidence>
<comment type="caution">
    <text evidence="2">The sequence shown here is derived from an EMBL/GenBank/DDBJ whole genome shotgun (WGS) entry which is preliminary data.</text>
</comment>
<feature type="compositionally biased region" description="Polar residues" evidence="1">
    <location>
        <begin position="180"/>
        <end position="195"/>
    </location>
</feature>
<reference evidence="2 3" key="1">
    <citation type="journal article" date="2014" name="BMC Genomics">
        <title>Comparative genomics of the major fungal agents of human and animal Sporotrichosis: Sporothrix schenckii and Sporothrix brasiliensis.</title>
        <authorList>
            <person name="Teixeira M.M."/>
            <person name="de Almeida L.G."/>
            <person name="Kubitschek-Barreira P."/>
            <person name="Alves F.L."/>
            <person name="Kioshima E.S."/>
            <person name="Abadio A.K."/>
            <person name="Fernandes L."/>
            <person name="Derengowski L.S."/>
            <person name="Ferreira K.S."/>
            <person name="Souza R.C."/>
            <person name="Ruiz J.C."/>
            <person name="de Andrade N.C."/>
            <person name="Paes H.C."/>
            <person name="Nicola A.M."/>
            <person name="Albuquerque P."/>
            <person name="Gerber A.L."/>
            <person name="Martins V.P."/>
            <person name="Peconick L.D."/>
            <person name="Neto A.V."/>
            <person name="Chaucanez C.B."/>
            <person name="Silva P.A."/>
            <person name="Cunha O.L."/>
            <person name="de Oliveira F.F."/>
            <person name="dos Santos T.C."/>
            <person name="Barros A.L."/>
            <person name="Soares M.A."/>
            <person name="de Oliveira L.M."/>
            <person name="Marini M.M."/>
            <person name="Villalobos-Duno H."/>
            <person name="Cunha M.M."/>
            <person name="de Hoog S."/>
            <person name="da Silveira J.F."/>
            <person name="Henrissat B."/>
            <person name="Nino-Vega G.A."/>
            <person name="Cisalpino P.S."/>
            <person name="Mora-Montes H.M."/>
            <person name="Almeida S.R."/>
            <person name="Stajich J.E."/>
            <person name="Lopes-Bezerra L.M."/>
            <person name="Vasconcelos A.T."/>
            <person name="Felipe M.S."/>
        </authorList>
    </citation>
    <scope>NUCLEOTIDE SEQUENCE [LARGE SCALE GENOMIC DNA]</scope>
    <source>
        <strain evidence="2 3">1099-18</strain>
    </source>
</reference>
<feature type="compositionally biased region" description="Polar residues" evidence="1">
    <location>
        <begin position="123"/>
        <end position="144"/>
    </location>
</feature>
<dbReference type="KEGG" id="ssck:SPSK_09837"/>